<dbReference type="GeneID" id="20826500"/>
<organism evidence="3 4">
    <name type="scientific">Neurospora tetrasperma (strain FGSC 2508 / ATCC MYA-4615 / P0657)</name>
    <dbReference type="NCBI Taxonomy" id="510951"/>
    <lineage>
        <taxon>Eukaryota</taxon>
        <taxon>Fungi</taxon>
        <taxon>Dikarya</taxon>
        <taxon>Ascomycota</taxon>
        <taxon>Pezizomycotina</taxon>
        <taxon>Sordariomycetes</taxon>
        <taxon>Sordariomycetidae</taxon>
        <taxon>Sordariales</taxon>
        <taxon>Sordariaceae</taxon>
        <taxon>Neurospora</taxon>
    </lineage>
</organism>
<evidence type="ECO:0000313" key="4">
    <source>
        <dbReference type="Proteomes" id="UP000008065"/>
    </source>
</evidence>
<keyword evidence="2" id="KW-1133">Transmembrane helix</keyword>
<feature type="compositionally biased region" description="Low complexity" evidence="1">
    <location>
        <begin position="40"/>
        <end position="51"/>
    </location>
</feature>
<feature type="compositionally biased region" description="Low complexity" evidence="1">
    <location>
        <begin position="221"/>
        <end position="236"/>
    </location>
</feature>
<feature type="transmembrane region" description="Helical" evidence="2">
    <location>
        <begin position="514"/>
        <end position="537"/>
    </location>
</feature>
<feature type="region of interest" description="Disordered" evidence="1">
    <location>
        <begin position="278"/>
        <end position="415"/>
    </location>
</feature>
<feature type="compositionally biased region" description="Basic residues" evidence="1">
    <location>
        <begin position="146"/>
        <end position="156"/>
    </location>
</feature>
<feature type="compositionally biased region" description="Polar residues" evidence="1">
    <location>
        <begin position="566"/>
        <end position="599"/>
    </location>
</feature>
<dbReference type="EMBL" id="GL891303">
    <property type="protein sequence ID" value="EGO58554.1"/>
    <property type="molecule type" value="Genomic_DNA"/>
</dbReference>
<dbReference type="CDD" id="cd12087">
    <property type="entry name" value="TM_EGFR-like"/>
    <property type="match status" value="1"/>
</dbReference>
<feature type="compositionally biased region" description="Low complexity" evidence="1">
    <location>
        <begin position="755"/>
        <end position="768"/>
    </location>
</feature>
<dbReference type="AlphaFoldDB" id="F8MG26"/>
<sequence length="768" mass="80874">MKATAPTLRWRNFARAEATRAWVEATKRQALNTSDDDSLSDTNSLNSLSDDNSLDSDSDAGRQQPPQTTNPPQLTGAAKARQRLTAGSRGRVTRRSLEQRQAINTSDDESVDSLDNSLDSAGSSADEARPSPTSTATKRSNLSSKTRARLAAKHRRVLDARQALDSDSADSVNDSLDSGAESSADEARPLGRPTRTQKRHARRTIDARQALDSSADDDNSLDSLDSGLSDGNSSANEARPTLAPTNPPILAPKNRNRLTFGQRQQHKAAIRRSIAARQNNLQDPNTSDSNSLSDDNSLSSLSDNNSLDSNSVDSASDSDAARPQPTNPANLTSKAPKRLGAGAGASSRPTRISRREILPLGKRNAPAEHPEQPEEEDDDAASVSSVSSGDSDDEKKEEEEKDETEKEKTKTSTVTAAPIVTATGSVAATTTATVDGSATATITSTSAPSATLEPEDALAPVNSGDATALPNLSLAPAATATPSSVLGAIDDQPQADTQGQQIPVPMAKKMSAGATAGIVIGVLGFIALLAGAFFLFIKWRRRHRQSSLFGPKTPLADEKGGPPPTITFTHPSSWPNQNQGQGQTDSAQRDPTNNNKTNSEVINDLIRAAYAAEGEGRNTMADAHDAANQHYLDEKAYAMLAGHPPTPAATEKRGVSKWLADVMTPRQSTVSMSQRWPYPVDPPPETMPVGGGTYMPAGNGMTTTKQKRLTPPRLPLKPVVPPSMLRPGAGGGAGPVGGTGLPPGSNVNPRMTVATQTTTTTSSSARWG</sequence>
<dbReference type="RefSeq" id="XP_009848907.1">
    <property type="nucleotide sequence ID" value="XM_009850605.1"/>
</dbReference>
<dbReference type="HOGENOM" id="CLU_363728_0_0_1"/>
<dbReference type="VEuPathDB" id="FungiDB:NEUTE1DRAFT_144819"/>
<evidence type="ECO:0000256" key="2">
    <source>
        <dbReference type="SAM" id="Phobius"/>
    </source>
</evidence>
<feature type="compositionally biased region" description="Low complexity" evidence="1">
    <location>
        <begin position="287"/>
        <end position="318"/>
    </location>
</feature>
<evidence type="ECO:0000313" key="3">
    <source>
        <dbReference type="EMBL" id="EGO58554.1"/>
    </source>
</evidence>
<dbReference type="KEGG" id="nte:NEUTE1DRAFT144819"/>
<keyword evidence="4" id="KW-1185">Reference proteome</keyword>
<name>F8MG26_NEUT8</name>
<keyword evidence="2" id="KW-0812">Transmembrane</keyword>
<keyword evidence="2" id="KW-0472">Membrane</keyword>
<feature type="region of interest" description="Disordered" evidence="1">
    <location>
        <begin position="27"/>
        <end position="254"/>
    </location>
</feature>
<feature type="compositionally biased region" description="Low complexity" evidence="1">
    <location>
        <begin position="63"/>
        <end position="73"/>
    </location>
</feature>
<reference evidence="4" key="1">
    <citation type="journal article" date="2011" name="Genetics">
        <title>Massive changes in genome architecture accompany the transition to self-fertility in the filamentous fungus Neurospora tetrasperma.</title>
        <authorList>
            <person name="Ellison C.E."/>
            <person name="Stajich J.E."/>
            <person name="Jacobson D.J."/>
            <person name="Natvig D.O."/>
            <person name="Lapidus A."/>
            <person name="Foster B."/>
            <person name="Aerts A."/>
            <person name="Riley R."/>
            <person name="Lindquist E.A."/>
            <person name="Grigoriev I.V."/>
            <person name="Taylor J.W."/>
        </authorList>
    </citation>
    <scope>NUCLEOTIDE SEQUENCE [LARGE SCALE GENOMIC DNA]</scope>
    <source>
        <strain evidence="4">FGSC 2508 / P0657</strain>
    </source>
</reference>
<evidence type="ECO:0000256" key="1">
    <source>
        <dbReference type="SAM" id="MobiDB-lite"/>
    </source>
</evidence>
<proteinExistence type="predicted"/>
<accession>F8MG26</accession>
<dbReference type="Proteomes" id="UP000008065">
    <property type="component" value="Unassembled WGS sequence"/>
</dbReference>
<feature type="compositionally biased region" description="Gly residues" evidence="1">
    <location>
        <begin position="728"/>
        <end position="741"/>
    </location>
</feature>
<feature type="region of interest" description="Disordered" evidence="1">
    <location>
        <begin position="548"/>
        <end position="599"/>
    </location>
</feature>
<feature type="region of interest" description="Disordered" evidence="1">
    <location>
        <begin position="724"/>
        <end position="768"/>
    </location>
</feature>
<gene>
    <name evidence="3" type="ORF">NEUTE1DRAFT_144819</name>
</gene>
<dbReference type="OrthoDB" id="5238281at2759"/>
<feature type="compositionally biased region" description="Acidic residues" evidence="1">
    <location>
        <begin position="390"/>
        <end position="402"/>
    </location>
</feature>
<protein>
    <submittedName>
        <fullName evidence="3">Uncharacterized protein</fullName>
    </submittedName>
</protein>
<feature type="compositionally biased region" description="Polar residues" evidence="1">
    <location>
        <begin position="113"/>
        <end position="123"/>
    </location>
</feature>
<feature type="compositionally biased region" description="Polar residues" evidence="1">
    <location>
        <begin position="131"/>
        <end position="145"/>
    </location>
</feature>